<protein>
    <submittedName>
        <fullName evidence="1">Uncharacterized protein</fullName>
    </submittedName>
</protein>
<dbReference type="RefSeq" id="WP_118889519.1">
    <property type="nucleotide sequence ID" value="NZ_PHUT01000007.1"/>
</dbReference>
<gene>
    <name evidence="1" type="ORF">D1B32_12030</name>
</gene>
<evidence type="ECO:0000313" key="1">
    <source>
        <dbReference type="EMBL" id="RHW31961.1"/>
    </source>
</evidence>
<comment type="caution">
    <text evidence="1">The sequence shown here is derived from an EMBL/GenBank/DDBJ whole genome shotgun (WGS) entry which is preliminary data.</text>
</comment>
<evidence type="ECO:0000313" key="2">
    <source>
        <dbReference type="Proteomes" id="UP000285456"/>
    </source>
</evidence>
<proteinExistence type="predicted"/>
<organism evidence="1 2">
    <name type="scientific">Oceanobacillus profundus</name>
    <dbReference type="NCBI Taxonomy" id="372463"/>
    <lineage>
        <taxon>Bacteria</taxon>
        <taxon>Bacillati</taxon>
        <taxon>Bacillota</taxon>
        <taxon>Bacilli</taxon>
        <taxon>Bacillales</taxon>
        <taxon>Bacillaceae</taxon>
        <taxon>Oceanobacillus</taxon>
    </lineage>
</organism>
<reference evidence="1 2" key="1">
    <citation type="journal article" date="2007" name="Int. J. Syst. Evol. Microbiol.">
        <title>Oceanobacillus profundus sp. nov., isolated from a deep-sea sediment core.</title>
        <authorList>
            <person name="Kim Y.G."/>
            <person name="Choi D.H."/>
            <person name="Hyun S."/>
            <person name="Cho B.C."/>
        </authorList>
    </citation>
    <scope>NUCLEOTIDE SEQUENCE [LARGE SCALE GENOMIC DNA]</scope>
    <source>
        <strain evidence="1 2">DSM 18246</strain>
    </source>
</reference>
<name>A0A417YGM5_9BACI</name>
<keyword evidence="2" id="KW-1185">Reference proteome</keyword>
<dbReference type="Proteomes" id="UP000285456">
    <property type="component" value="Unassembled WGS sequence"/>
</dbReference>
<dbReference type="AlphaFoldDB" id="A0A417YGM5"/>
<sequence>MRVSFRRLVTNGEYLGYDDDFGYLYSIFIGYDKKHRARYGVYSVRSNVIECLITYPVLREEKQK</sequence>
<accession>A0A417YGM5</accession>
<dbReference type="EMBL" id="QWEH01000007">
    <property type="protein sequence ID" value="RHW31961.1"/>
    <property type="molecule type" value="Genomic_DNA"/>
</dbReference>